<reference evidence="1" key="1">
    <citation type="submission" date="2012-09" db="EMBL/GenBank/DDBJ databases">
        <authorList>
            <person name="Martin A.A."/>
        </authorList>
    </citation>
    <scope>NUCLEOTIDE SEQUENCE</scope>
</reference>
<dbReference type="Proteomes" id="UP000035642">
    <property type="component" value="Unassembled WGS sequence"/>
</dbReference>
<dbReference type="AlphaFoldDB" id="A0A0K0D8H1"/>
<protein>
    <submittedName>
        <fullName evidence="2">Transmembrane protein</fullName>
    </submittedName>
</protein>
<proteinExistence type="predicted"/>
<evidence type="ECO:0000313" key="2">
    <source>
        <dbReference type="WBParaSite" id="ACAC_0000636601-mRNA-1"/>
    </source>
</evidence>
<accession>A0A0K0D8H1</accession>
<evidence type="ECO:0000313" key="1">
    <source>
        <dbReference type="Proteomes" id="UP000035642"/>
    </source>
</evidence>
<sequence length="169" mass="19324">MNSRISEMEVEMQKQRTRTIDVVTEKERELEAASEEDKSFKDNIVHKRGIDIDYDPMTGYSKMVLVIDTHEKFRVITGNVSSHCSVQLKTSVLLSLRHEQICAPADPSQAGKISLSRKMSSEHQNYSDRRYSIRSRKSVDALSVNNIDSGSGMFIFMHLFVLMLISIHE</sequence>
<keyword evidence="1" id="KW-1185">Reference proteome</keyword>
<organism evidence="1 2">
    <name type="scientific">Angiostrongylus cantonensis</name>
    <name type="common">Rat lungworm</name>
    <dbReference type="NCBI Taxonomy" id="6313"/>
    <lineage>
        <taxon>Eukaryota</taxon>
        <taxon>Metazoa</taxon>
        <taxon>Ecdysozoa</taxon>
        <taxon>Nematoda</taxon>
        <taxon>Chromadorea</taxon>
        <taxon>Rhabditida</taxon>
        <taxon>Rhabditina</taxon>
        <taxon>Rhabditomorpha</taxon>
        <taxon>Strongyloidea</taxon>
        <taxon>Metastrongylidae</taxon>
        <taxon>Angiostrongylus</taxon>
    </lineage>
</organism>
<reference evidence="2" key="2">
    <citation type="submission" date="2017-02" db="UniProtKB">
        <authorList>
            <consortium name="WormBaseParasite"/>
        </authorList>
    </citation>
    <scope>IDENTIFICATION</scope>
</reference>
<name>A0A0K0D8H1_ANGCA</name>
<dbReference type="WBParaSite" id="ACAC_0000636601-mRNA-1">
    <property type="protein sequence ID" value="ACAC_0000636601-mRNA-1"/>
    <property type="gene ID" value="ACAC_0000636601"/>
</dbReference>
<dbReference type="STRING" id="6313.A0A0K0D8H1"/>